<dbReference type="Gene3D" id="2.60.120.1440">
    <property type="match status" value="1"/>
</dbReference>
<evidence type="ECO:0000313" key="7">
    <source>
        <dbReference type="Proteomes" id="UP000199459"/>
    </source>
</evidence>
<dbReference type="EMBL" id="FOCP01000016">
    <property type="protein sequence ID" value="SEN39024.1"/>
    <property type="molecule type" value="Genomic_DNA"/>
</dbReference>
<evidence type="ECO:0000313" key="6">
    <source>
        <dbReference type="EMBL" id="SEN39024.1"/>
    </source>
</evidence>
<dbReference type="GO" id="GO:0009279">
    <property type="term" value="C:cell outer membrane"/>
    <property type="evidence" value="ECO:0007669"/>
    <property type="project" value="UniProtKB-SubCell"/>
</dbReference>
<organism evidence="6 7">
    <name type="scientific">Nitrosomonas marina</name>
    <dbReference type="NCBI Taxonomy" id="917"/>
    <lineage>
        <taxon>Bacteria</taxon>
        <taxon>Pseudomonadati</taxon>
        <taxon>Pseudomonadota</taxon>
        <taxon>Betaproteobacteria</taxon>
        <taxon>Nitrosomonadales</taxon>
        <taxon>Nitrosomonadaceae</taxon>
        <taxon>Nitrosomonas</taxon>
    </lineage>
</organism>
<protein>
    <submittedName>
        <fullName evidence="6">FecR family protein</fullName>
    </submittedName>
</protein>
<reference evidence="6 7" key="1">
    <citation type="submission" date="2016-10" db="EMBL/GenBank/DDBJ databases">
        <authorList>
            <person name="de Groot N.N."/>
        </authorList>
    </citation>
    <scope>NUCLEOTIDE SEQUENCE [LARGE SCALE GENOMIC DNA]</scope>
    <source>
        <strain evidence="6 7">Nm22</strain>
    </source>
</reference>
<proteinExistence type="predicted"/>
<evidence type="ECO:0000256" key="1">
    <source>
        <dbReference type="ARBA" id="ARBA00004442"/>
    </source>
</evidence>
<dbReference type="SUPFAM" id="SSF48452">
    <property type="entry name" value="TPR-like"/>
    <property type="match status" value="2"/>
</dbReference>
<dbReference type="STRING" id="917.SAMN05216326_11417"/>
<keyword evidence="2" id="KW-0472">Membrane</keyword>
<dbReference type="Pfam" id="PF04773">
    <property type="entry name" value="FecR"/>
    <property type="match status" value="1"/>
</dbReference>
<sequence>MARNKQYRIARSSTIPVALLLMLTQFVFMRIAYSAEVCVQAAARVVTAQGVVELRRMRETAWQPVEKGAELCAGDQLRTRKRSKATLRLMNESNLTLDQRTTITFPAANKNKSASLMDLINGAIHIMTRTPKPFKVHTPFMNAGVEGTEFVVRVDEHRTRIVVFEGRVSATNMYGEVSLEGHEQVIAYDNQPPRKDILLNPIDAVQWALHYPTIIEYWLDSDDKQDFAAQIAESARMLALGSVAEAKAIIDQIRVSDPANSNAYALSAVIALTQNDKSLALELAHNAVTLAQDSPTARLALSYAQQAYFDIEAALVSVQRALELDPQNALIWARMAELQMAENELDLALDAATEAVRLNPAIARTQSVLGFAYLSKINTKKAKRFFFRAIHLDQTDPVPRLGLGLALIREGELETGRIELEIAASLDPGSSLIRSYLGKAYFEEKRYETAKTQFELARDRDPNDPTPWFYDAIQNQTQNQPIEALQAIQKSIELNDNRAVYRSRLLLDQDEAARGSSLSRIYDNLGFEKRAIMQTAQSLSLDPSNHSAHRFLSDIYVNIPRHEIARVSELLQAQLLQPINTNPVQPQLAVADLNIITSTGPTAAGFNEFAPLMERNRPQFVASTIAGSKSTFGDEIVYSQLYDKTSISLGQFHYQSDGFRPNNNQNHDVLNAFIQHAFTPKLNVQAEIRTRNTKHGDLLLDFDAYEFRKNYRRNIQEDIARMGARYEISPDQNLIVSGKYIDRFEKINIDTLKNEGFQFEAQHQLRHEFFNTVTGGSIYRFSWIDKTDNERRDLPFRHMDRENAYAYTNINYLRDVNLTLGLSYDTFTSTLSGKRTDKTNPKIGMQWNLFDNLRLRAAWFKTTKSHLIAQQTLEPTQVAGFNQFFDDFNGTRSERMGVGLDYYLGHTLYSGLEASKRRLRVPKINFENDEVSQKQNENLYRAYLYWTPHKYWAIKGEFQYEQFSRKTDDTIFLDREPVRIHRLIAPVSVKYFHPSGLFSGITGTFVRQDLTRKLDIINMQKRNPASTNSGIDSFFLLDAFIGFRLPKRIGILSLEARNLLDQHFYYRNINFEQAEAISPRFIPERAFFARLTLNY</sequence>
<dbReference type="InterPro" id="IPR019734">
    <property type="entry name" value="TPR_rpt"/>
</dbReference>
<dbReference type="InterPro" id="IPR036942">
    <property type="entry name" value="Beta-barrel_TonB_sf"/>
</dbReference>
<feature type="domain" description="FecR protein" evidence="5">
    <location>
        <begin position="75"/>
        <end position="168"/>
    </location>
</feature>
<comment type="subcellular location">
    <subcellularLocation>
        <location evidence="1">Cell outer membrane</location>
    </subcellularLocation>
</comment>
<evidence type="ECO:0000256" key="2">
    <source>
        <dbReference type="ARBA" id="ARBA00023136"/>
    </source>
</evidence>
<dbReference type="Proteomes" id="UP000199459">
    <property type="component" value="Unassembled WGS sequence"/>
</dbReference>
<dbReference type="RefSeq" id="WP_245738912.1">
    <property type="nucleotide sequence ID" value="NZ_FOCP01000016.1"/>
</dbReference>
<dbReference type="InterPro" id="IPR006860">
    <property type="entry name" value="FecR"/>
</dbReference>
<keyword evidence="4" id="KW-0802">TPR repeat</keyword>
<dbReference type="Gene3D" id="2.40.170.20">
    <property type="entry name" value="TonB-dependent receptor, beta-barrel domain"/>
    <property type="match status" value="1"/>
</dbReference>
<evidence type="ECO:0000256" key="3">
    <source>
        <dbReference type="ARBA" id="ARBA00023237"/>
    </source>
</evidence>
<dbReference type="Gene3D" id="1.25.40.10">
    <property type="entry name" value="Tetratricopeptide repeat domain"/>
    <property type="match status" value="2"/>
</dbReference>
<dbReference type="PROSITE" id="PS50005">
    <property type="entry name" value="TPR"/>
    <property type="match status" value="2"/>
</dbReference>
<evidence type="ECO:0000259" key="5">
    <source>
        <dbReference type="Pfam" id="PF04773"/>
    </source>
</evidence>
<feature type="repeat" description="TPR" evidence="4">
    <location>
        <begin position="329"/>
        <end position="362"/>
    </location>
</feature>
<accession>A0A1H8G5I9</accession>
<gene>
    <name evidence="6" type="ORF">SAMN05216325_11638</name>
</gene>
<keyword evidence="3" id="KW-0998">Cell outer membrane</keyword>
<dbReference type="PANTHER" id="PTHR12558">
    <property type="entry name" value="CELL DIVISION CYCLE 16,23,27"/>
    <property type="match status" value="1"/>
</dbReference>
<dbReference type="PANTHER" id="PTHR12558:SF13">
    <property type="entry name" value="CELL DIVISION CYCLE PROTEIN 27 HOMOLOG"/>
    <property type="match status" value="1"/>
</dbReference>
<dbReference type="AlphaFoldDB" id="A0A1H8G5I9"/>
<feature type="repeat" description="TPR" evidence="4">
    <location>
        <begin position="431"/>
        <end position="464"/>
    </location>
</feature>
<dbReference type="SUPFAM" id="SSF56935">
    <property type="entry name" value="Porins"/>
    <property type="match status" value="1"/>
</dbReference>
<name>A0A1H8G5I9_9PROT</name>
<evidence type="ECO:0000256" key="4">
    <source>
        <dbReference type="PROSITE-ProRule" id="PRU00339"/>
    </source>
</evidence>
<dbReference type="InterPro" id="IPR011990">
    <property type="entry name" value="TPR-like_helical_dom_sf"/>
</dbReference>
<dbReference type="SMART" id="SM00028">
    <property type="entry name" value="TPR"/>
    <property type="match status" value="7"/>
</dbReference>